<evidence type="ECO:0000256" key="1">
    <source>
        <dbReference type="ARBA" id="ARBA00004141"/>
    </source>
</evidence>
<protein>
    <submittedName>
        <fullName evidence="8">Major facilitator superfamily domain-containing protein</fullName>
    </submittedName>
</protein>
<feature type="transmembrane region" description="Helical" evidence="6">
    <location>
        <begin position="94"/>
        <end position="112"/>
    </location>
</feature>
<evidence type="ECO:0000313" key="8">
    <source>
        <dbReference type="EMBL" id="RKP06836.1"/>
    </source>
</evidence>
<dbReference type="PANTHER" id="PTHR23502:SF5">
    <property type="entry name" value="QUINIDINE RESISTANCE PROTEIN 3"/>
    <property type="match status" value="1"/>
</dbReference>
<dbReference type="EMBL" id="KZ992808">
    <property type="protein sequence ID" value="RKP06836.1"/>
    <property type="molecule type" value="Genomic_DNA"/>
</dbReference>
<feature type="transmembrane region" description="Helical" evidence="6">
    <location>
        <begin position="335"/>
        <end position="361"/>
    </location>
</feature>
<accession>A0A4P9XLX8</accession>
<feature type="transmembrane region" description="Helical" evidence="6">
    <location>
        <begin position="183"/>
        <end position="203"/>
    </location>
</feature>
<keyword evidence="9" id="KW-1185">Reference proteome</keyword>
<keyword evidence="3 6" id="KW-0812">Transmembrane</keyword>
<dbReference type="InterPro" id="IPR020846">
    <property type="entry name" value="MFS_dom"/>
</dbReference>
<dbReference type="CDD" id="cd17323">
    <property type="entry name" value="MFS_Tpo1_MDR_like"/>
    <property type="match status" value="1"/>
</dbReference>
<evidence type="ECO:0000256" key="3">
    <source>
        <dbReference type="ARBA" id="ARBA00022692"/>
    </source>
</evidence>
<feature type="transmembrane region" description="Helical" evidence="6">
    <location>
        <begin position="311"/>
        <end position="329"/>
    </location>
</feature>
<dbReference type="FunFam" id="1.20.1250.20:FF:000172">
    <property type="entry name" value="MFS multidrug resistance transporter"/>
    <property type="match status" value="1"/>
</dbReference>
<evidence type="ECO:0000256" key="2">
    <source>
        <dbReference type="ARBA" id="ARBA00022448"/>
    </source>
</evidence>
<feature type="transmembrane region" description="Helical" evidence="6">
    <location>
        <begin position="373"/>
        <end position="395"/>
    </location>
</feature>
<feature type="transmembrane region" description="Helical" evidence="6">
    <location>
        <begin position="224"/>
        <end position="249"/>
    </location>
</feature>
<dbReference type="STRING" id="78915.A0A4P9XLX8"/>
<comment type="subcellular location">
    <subcellularLocation>
        <location evidence="1">Membrane</location>
        <topology evidence="1">Multi-pass membrane protein</topology>
    </subcellularLocation>
</comment>
<sequence>MADGSESVTITPSALPVDTFSSGKKNWILFQAAVAGFVGPFSSTIYLPAILDIVRDLETTTTMVNLTISLFILFLGAAPLVWAPLSERIGRRPVYIASFVVYTASSIGGALSRSIELLVVMRVLQACGSSAAGAVGAGSITDVYRKEVRGSKMGIFMLGVLIGPVLGPIIGGALNQYTGWPTIFWLLTAVGGVILLVFVFSMPETLLPEMRQKKGRFNPLQPLLLFRYPAVLLSVLYPSIAFGSMYLLITVLPIAYTNQYHFTTSQIGLTFIAGGLGNVLGSLVSGYYADYMLVRAKAQDQNVTAETRLKALWPSVILLPLGFLIYGWFLQRNYFWFLPLIGSFIMSIGLMVGNMVVNVYLIDAFTTRSASAIGAATFLRNVFAAITPLFAVQMVEALDNGWTFTVIALVCLASVVLPALVYVFGRRWRPAI</sequence>
<feature type="transmembrane region" description="Helical" evidence="6">
    <location>
        <begin position="401"/>
        <end position="424"/>
    </location>
</feature>
<evidence type="ECO:0000256" key="4">
    <source>
        <dbReference type="ARBA" id="ARBA00022989"/>
    </source>
</evidence>
<feature type="transmembrane region" description="Helical" evidence="6">
    <location>
        <begin position="269"/>
        <end position="290"/>
    </location>
</feature>
<dbReference type="Proteomes" id="UP000271241">
    <property type="component" value="Unassembled WGS sequence"/>
</dbReference>
<feature type="domain" description="Major facilitator superfamily (MFS) profile" evidence="7">
    <location>
        <begin position="28"/>
        <end position="426"/>
    </location>
</feature>
<evidence type="ECO:0000256" key="6">
    <source>
        <dbReference type="SAM" id="Phobius"/>
    </source>
</evidence>
<name>A0A4P9XLX8_9FUNG</name>
<dbReference type="Gene3D" id="1.20.1720.10">
    <property type="entry name" value="Multidrug resistance protein D"/>
    <property type="match status" value="1"/>
</dbReference>
<evidence type="ECO:0000259" key="7">
    <source>
        <dbReference type="PROSITE" id="PS50850"/>
    </source>
</evidence>
<dbReference type="GO" id="GO:0005886">
    <property type="term" value="C:plasma membrane"/>
    <property type="evidence" value="ECO:0007669"/>
    <property type="project" value="TreeGrafter"/>
</dbReference>
<proteinExistence type="predicted"/>
<keyword evidence="4 6" id="KW-1133">Transmembrane helix</keyword>
<dbReference type="Pfam" id="PF07690">
    <property type="entry name" value="MFS_1"/>
    <property type="match status" value="1"/>
</dbReference>
<gene>
    <name evidence="8" type="ORF">THASP1DRAFT_17928</name>
</gene>
<dbReference type="PANTHER" id="PTHR23502">
    <property type="entry name" value="MAJOR FACILITATOR SUPERFAMILY"/>
    <property type="match status" value="1"/>
</dbReference>
<reference evidence="9" key="1">
    <citation type="journal article" date="2018" name="Nat. Microbiol.">
        <title>Leveraging single-cell genomics to expand the fungal tree of life.</title>
        <authorList>
            <person name="Ahrendt S.R."/>
            <person name="Quandt C.A."/>
            <person name="Ciobanu D."/>
            <person name="Clum A."/>
            <person name="Salamov A."/>
            <person name="Andreopoulos B."/>
            <person name="Cheng J.F."/>
            <person name="Woyke T."/>
            <person name="Pelin A."/>
            <person name="Henrissat B."/>
            <person name="Reynolds N.K."/>
            <person name="Benny G.L."/>
            <person name="Smith M.E."/>
            <person name="James T.Y."/>
            <person name="Grigoriev I.V."/>
        </authorList>
    </citation>
    <scope>NUCLEOTIDE SEQUENCE [LARGE SCALE GENOMIC DNA]</scope>
    <source>
        <strain evidence="9">RSA 1356</strain>
    </source>
</reference>
<organism evidence="8 9">
    <name type="scientific">Thamnocephalis sphaerospora</name>
    <dbReference type="NCBI Taxonomy" id="78915"/>
    <lineage>
        <taxon>Eukaryota</taxon>
        <taxon>Fungi</taxon>
        <taxon>Fungi incertae sedis</taxon>
        <taxon>Zoopagomycota</taxon>
        <taxon>Zoopagomycotina</taxon>
        <taxon>Zoopagomycetes</taxon>
        <taxon>Zoopagales</taxon>
        <taxon>Sigmoideomycetaceae</taxon>
        <taxon>Thamnocephalis</taxon>
    </lineage>
</organism>
<dbReference type="PROSITE" id="PS50850">
    <property type="entry name" value="MFS"/>
    <property type="match status" value="1"/>
</dbReference>
<evidence type="ECO:0000256" key="5">
    <source>
        <dbReference type="ARBA" id="ARBA00023136"/>
    </source>
</evidence>
<evidence type="ECO:0000313" key="9">
    <source>
        <dbReference type="Proteomes" id="UP000271241"/>
    </source>
</evidence>
<feature type="transmembrane region" description="Helical" evidence="6">
    <location>
        <begin position="28"/>
        <end position="51"/>
    </location>
</feature>
<dbReference type="GO" id="GO:0022857">
    <property type="term" value="F:transmembrane transporter activity"/>
    <property type="evidence" value="ECO:0007669"/>
    <property type="project" value="InterPro"/>
</dbReference>
<dbReference type="OrthoDB" id="2441642at2759"/>
<dbReference type="AlphaFoldDB" id="A0A4P9XLX8"/>
<dbReference type="InterPro" id="IPR011701">
    <property type="entry name" value="MFS"/>
</dbReference>
<feature type="transmembrane region" description="Helical" evidence="6">
    <location>
        <begin position="63"/>
        <end position="82"/>
    </location>
</feature>
<dbReference type="SUPFAM" id="SSF103473">
    <property type="entry name" value="MFS general substrate transporter"/>
    <property type="match status" value="1"/>
</dbReference>
<keyword evidence="2" id="KW-0813">Transport</keyword>
<feature type="transmembrane region" description="Helical" evidence="6">
    <location>
        <begin position="155"/>
        <end position="177"/>
    </location>
</feature>
<keyword evidence="5 6" id="KW-0472">Membrane</keyword>
<dbReference type="InterPro" id="IPR036259">
    <property type="entry name" value="MFS_trans_sf"/>
</dbReference>